<feature type="domain" description="Thioesterase" evidence="2">
    <location>
        <begin position="77"/>
        <end position="155"/>
    </location>
</feature>
<organism evidence="3 4">
    <name type="scientific">Domibacillus epiphyticus</name>
    <dbReference type="NCBI Taxonomy" id="1714355"/>
    <lineage>
        <taxon>Bacteria</taxon>
        <taxon>Bacillati</taxon>
        <taxon>Bacillota</taxon>
        <taxon>Bacilli</taxon>
        <taxon>Bacillales</taxon>
        <taxon>Bacillaceae</taxon>
        <taxon>Domibacillus</taxon>
    </lineage>
</organism>
<comment type="caution">
    <text evidence="3">The sequence shown here is derived from an EMBL/GenBank/DDBJ whole genome shotgun (WGS) entry which is preliminary data.</text>
</comment>
<name>A0A1V2A4T7_9BACI</name>
<evidence type="ECO:0000313" key="4">
    <source>
        <dbReference type="Proteomes" id="UP000188613"/>
    </source>
</evidence>
<dbReference type="STRING" id="1714355.BTO28_14380"/>
<sequence length="167" mass="18393">MIANTDRKSGSLVIRKSINESLNELTQQELEHIEHIIRSIKRSKDGDFHYFGRSLGINIENENRVTMDLGLQNANKYGVAQGGAVYTLADVALGYKIISALAKTEERKVLTIELKVNFIKQGKGSKLYADPVILHQGKTTVVGQCMIVDDENDLVAVGLGTFFAGNK</sequence>
<dbReference type="Gene3D" id="3.10.129.10">
    <property type="entry name" value="Hotdog Thioesterase"/>
    <property type="match status" value="1"/>
</dbReference>
<keyword evidence="1" id="KW-0378">Hydrolase</keyword>
<protein>
    <recommendedName>
        <fullName evidence="2">Thioesterase domain-containing protein</fullName>
    </recommendedName>
</protein>
<dbReference type="InterPro" id="IPR029069">
    <property type="entry name" value="HotDog_dom_sf"/>
</dbReference>
<reference evidence="3 4" key="1">
    <citation type="submission" date="2016-12" db="EMBL/GenBank/DDBJ databases">
        <title>Domibacillus sp. SAB 38T whole genome sequencing.</title>
        <authorList>
            <person name="Verma A."/>
            <person name="Ojha A.K."/>
            <person name="Krishnamurthi S."/>
        </authorList>
    </citation>
    <scope>NUCLEOTIDE SEQUENCE [LARGE SCALE GENOMIC DNA]</scope>
    <source>
        <strain evidence="3 4">SAB 38</strain>
    </source>
</reference>
<dbReference type="NCBIfam" id="TIGR00369">
    <property type="entry name" value="unchar_dom_1"/>
    <property type="match status" value="1"/>
</dbReference>
<dbReference type="EMBL" id="MSFI01000026">
    <property type="protein sequence ID" value="OMP65976.1"/>
    <property type="molecule type" value="Genomic_DNA"/>
</dbReference>
<dbReference type="SUPFAM" id="SSF54637">
    <property type="entry name" value="Thioesterase/thiol ester dehydrase-isomerase"/>
    <property type="match status" value="1"/>
</dbReference>
<evidence type="ECO:0000256" key="1">
    <source>
        <dbReference type="ARBA" id="ARBA00022801"/>
    </source>
</evidence>
<dbReference type="Pfam" id="PF03061">
    <property type="entry name" value="4HBT"/>
    <property type="match status" value="1"/>
</dbReference>
<dbReference type="InterPro" id="IPR003736">
    <property type="entry name" value="PAAI_dom"/>
</dbReference>
<accession>A0A1V2A4T7</accession>
<evidence type="ECO:0000313" key="3">
    <source>
        <dbReference type="EMBL" id="OMP65976.1"/>
    </source>
</evidence>
<evidence type="ECO:0000259" key="2">
    <source>
        <dbReference type="Pfam" id="PF03061"/>
    </source>
</evidence>
<dbReference type="Proteomes" id="UP000188613">
    <property type="component" value="Unassembled WGS sequence"/>
</dbReference>
<gene>
    <name evidence="3" type="ORF">BTO28_14380</name>
</gene>
<dbReference type="AlphaFoldDB" id="A0A1V2A4T7"/>
<dbReference type="CDD" id="cd03443">
    <property type="entry name" value="PaaI_thioesterase"/>
    <property type="match status" value="1"/>
</dbReference>
<dbReference type="RefSeq" id="WP_076767484.1">
    <property type="nucleotide sequence ID" value="NZ_MSFI01000026.1"/>
</dbReference>
<dbReference type="OrthoDB" id="328435at2"/>
<proteinExistence type="predicted"/>
<dbReference type="GO" id="GO:0016289">
    <property type="term" value="F:acyl-CoA hydrolase activity"/>
    <property type="evidence" value="ECO:0007669"/>
    <property type="project" value="UniProtKB-ARBA"/>
</dbReference>
<dbReference type="InterPro" id="IPR006683">
    <property type="entry name" value="Thioestr_dom"/>
</dbReference>
<keyword evidence="4" id="KW-1185">Reference proteome</keyword>